<reference evidence="1" key="1">
    <citation type="submission" date="2021-02" db="EMBL/GenBank/DDBJ databases">
        <title>First Annotated Genome of the Yellow-green Alga Tribonema minus.</title>
        <authorList>
            <person name="Mahan K.M."/>
        </authorList>
    </citation>
    <scope>NUCLEOTIDE SEQUENCE</scope>
    <source>
        <strain evidence="1">UTEX B ZZ1240</strain>
    </source>
</reference>
<dbReference type="Proteomes" id="UP000664859">
    <property type="component" value="Unassembled WGS sequence"/>
</dbReference>
<comment type="caution">
    <text evidence="1">The sequence shown here is derived from an EMBL/GenBank/DDBJ whole genome shotgun (WGS) entry which is preliminary data.</text>
</comment>
<dbReference type="InterPro" id="IPR032675">
    <property type="entry name" value="LRR_dom_sf"/>
</dbReference>
<accession>A0A835YJS5</accession>
<dbReference type="EMBL" id="JAFCMP010000533">
    <property type="protein sequence ID" value="KAG5176791.1"/>
    <property type="molecule type" value="Genomic_DNA"/>
</dbReference>
<organism evidence="1 2">
    <name type="scientific">Tribonema minus</name>
    <dbReference type="NCBI Taxonomy" id="303371"/>
    <lineage>
        <taxon>Eukaryota</taxon>
        <taxon>Sar</taxon>
        <taxon>Stramenopiles</taxon>
        <taxon>Ochrophyta</taxon>
        <taxon>PX clade</taxon>
        <taxon>Xanthophyceae</taxon>
        <taxon>Tribonematales</taxon>
        <taxon>Tribonemataceae</taxon>
        <taxon>Tribonema</taxon>
    </lineage>
</organism>
<dbReference type="Gene3D" id="3.80.10.10">
    <property type="entry name" value="Ribonuclease Inhibitor"/>
    <property type="match status" value="1"/>
</dbReference>
<gene>
    <name evidence="1" type="ORF">JKP88DRAFT_282530</name>
</gene>
<sequence>MAANRLCPREAWGLSKDIRMRLKPSDLTLEGGWLPAAVPATLQRLCFSGGTFDAEEHLAGIAGLVSLTFDGCERESRIVYPSTLQSLTILEEDPAFELEPSTADLDLPSALEVLDLQGSTQFNQPLGKLPPHLKELHLGPAFMQELGDLPPGLQHLTLPVWYPHALAVPGSTRATFTYDG</sequence>
<dbReference type="AlphaFoldDB" id="A0A835YJS5"/>
<keyword evidence="2" id="KW-1185">Reference proteome</keyword>
<name>A0A835YJS5_9STRA</name>
<evidence type="ECO:0000313" key="2">
    <source>
        <dbReference type="Proteomes" id="UP000664859"/>
    </source>
</evidence>
<evidence type="ECO:0000313" key="1">
    <source>
        <dbReference type="EMBL" id="KAG5176791.1"/>
    </source>
</evidence>
<dbReference type="OrthoDB" id="18551at2759"/>
<proteinExistence type="predicted"/>
<protein>
    <submittedName>
        <fullName evidence="1">Uncharacterized protein</fullName>
    </submittedName>
</protein>